<evidence type="ECO:0000256" key="1">
    <source>
        <dbReference type="SAM" id="MobiDB-lite"/>
    </source>
</evidence>
<evidence type="ECO:0000256" key="2">
    <source>
        <dbReference type="SAM" id="SignalP"/>
    </source>
</evidence>
<gene>
    <name evidence="3" type="ORF">IU514_05720</name>
</gene>
<sequence length="263" mass="28841">MDRKYAFAALPLLAAVLAAPCISNAADAPDKPVLVHMQAALDIDRDGRVAAVELIDGEKLPDVIRQQAQQRALALKFQPPVKAGQPVGGRTYAHVQACIAPKADGLDVSFAFTGNGPASTYHPPRKPQSPALPIAKLMGQGIDGMKGKVVYVVSVDGKATLERATLDDPELQAQYGELWLKDQRAFFKRFRYRPELIDGVPTPTRVEDEIENRWVRYHTSKEAEANRQAERQARAESSDACRALRSDDGRQLASDSPFKRIDG</sequence>
<name>A0ABS0B4H5_9GAMM</name>
<keyword evidence="4" id="KW-1185">Reference proteome</keyword>
<comment type="caution">
    <text evidence="3">The sequence shown here is derived from an EMBL/GenBank/DDBJ whole genome shotgun (WGS) entry which is preliminary data.</text>
</comment>
<proteinExistence type="predicted"/>
<evidence type="ECO:0000313" key="3">
    <source>
        <dbReference type="EMBL" id="MBF6023529.1"/>
    </source>
</evidence>
<evidence type="ECO:0008006" key="5">
    <source>
        <dbReference type="Google" id="ProtNLM"/>
    </source>
</evidence>
<dbReference type="RefSeq" id="WP_194930137.1">
    <property type="nucleotide sequence ID" value="NZ_JADLZT010000003.1"/>
</dbReference>
<evidence type="ECO:0000313" key="4">
    <source>
        <dbReference type="Proteomes" id="UP001429984"/>
    </source>
</evidence>
<feature type="signal peptide" evidence="2">
    <location>
        <begin position="1"/>
        <end position="25"/>
    </location>
</feature>
<feature type="region of interest" description="Disordered" evidence="1">
    <location>
        <begin position="222"/>
        <end position="263"/>
    </location>
</feature>
<accession>A0ABS0B4H5</accession>
<keyword evidence="2" id="KW-0732">Signal</keyword>
<feature type="compositionally biased region" description="Basic and acidic residues" evidence="1">
    <location>
        <begin position="222"/>
        <end position="250"/>
    </location>
</feature>
<organism evidence="3 4">
    <name type="scientific">Lysobacter niastensis</name>
    <dbReference type="NCBI Taxonomy" id="380629"/>
    <lineage>
        <taxon>Bacteria</taxon>
        <taxon>Pseudomonadati</taxon>
        <taxon>Pseudomonadota</taxon>
        <taxon>Gammaproteobacteria</taxon>
        <taxon>Lysobacterales</taxon>
        <taxon>Lysobacteraceae</taxon>
        <taxon>Lysobacter</taxon>
    </lineage>
</organism>
<protein>
    <recommendedName>
        <fullName evidence="5">Peptidylprolyl isomerase</fullName>
    </recommendedName>
</protein>
<reference evidence="3 4" key="1">
    <citation type="submission" date="2020-11" db="EMBL/GenBank/DDBJ databases">
        <title>Draft Genome Sequence and Secondary Metabolite Biosynthetic Potential of the Lysobacter niastensis Type strain DSM 18481.</title>
        <authorList>
            <person name="Turrini P."/>
            <person name="Artuso I."/>
            <person name="Tescari M."/>
            <person name="Lugli G.A."/>
            <person name="Frangipani E."/>
            <person name="Ventura M."/>
            <person name="Visca P."/>
        </authorList>
    </citation>
    <scope>NUCLEOTIDE SEQUENCE [LARGE SCALE GENOMIC DNA]</scope>
    <source>
        <strain evidence="3 4">DSM 18481</strain>
    </source>
</reference>
<dbReference type="Proteomes" id="UP001429984">
    <property type="component" value="Unassembled WGS sequence"/>
</dbReference>
<feature type="chain" id="PRO_5045559565" description="Peptidylprolyl isomerase" evidence="2">
    <location>
        <begin position="26"/>
        <end position="263"/>
    </location>
</feature>
<dbReference type="EMBL" id="JADLZT010000003">
    <property type="protein sequence ID" value="MBF6023529.1"/>
    <property type="molecule type" value="Genomic_DNA"/>
</dbReference>